<dbReference type="GO" id="GO:0032259">
    <property type="term" value="P:methylation"/>
    <property type="evidence" value="ECO:0007669"/>
    <property type="project" value="InterPro"/>
</dbReference>
<evidence type="ECO:0000313" key="3">
    <source>
        <dbReference type="EMBL" id="EHL09866.1"/>
    </source>
</evidence>
<sequence length="407" mass="45994">MREDGKEKKMANSLKEEFLRSQDEKGKSTAFSFLDLERYALPLLKEAGVEEAELDLRLLLQEAFSLDTKDYLFGKREAVFTLYRKRAEEKPALSSSRVTGDLALSSSADEEPDSALNRFFSFLEKRLHRIPLSQILGRQEFFGLSFLVNENVLSPRQDTECIVERILEEEEKWKSLGAQDKRSGKKIELIDESVGVAGCEALSILDLCTGSGCIGLTLAKNLHCKTVLLLDKSDKALEVAKENYRRLFLEQESAKEEWKCSMLSSGREPDPNRIREQGLNPSLHFLESDLFDALPSFMEEKGISAFDILVSNPPYIRSDVIETLDAEVALHEPVLALDGGGDGLDFYRRIAKEGKRFLLPGGRVYLEIGYDQGTSVKDIFQKEGYREVEVFQDYEGRDRGLYAVSPT</sequence>
<dbReference type="InterPro" id="IPR007848">
    <property type="entry name" value="Small_mtfrase_dom"/>
</dbReference>
<comment type="caution">
    <text evidence="3">The sequence shown here is derived from an EMBL/GenBank/DDBJ whole genome shotgun (WGS) entry which is preliminary data.</text>
</comment>
<dbReference type="GO" id="GO:0008170">
    <property type="term" value="F:N-methyltransferase activity"/>
    <property type="evidence" value="ECO:0007669"/>
    <property type="project" value="UniProtKB-ARBA"/>
</dbReference>
<dbReference type="InterPro" id="IPR002052">
    <property type="entry name" value="DNA_methylase_N6_adenine_CS"/>
</dbReference>
<evidence type="ECO:0000259" key="2">
    <source>
        <dbReference type="Pfam" id="PF05175"/>
    </source>
</evidence>
<dbReference type="Pfam" id="PF05175">
    <property type="entry name" value="MTS"/>
    <property type="match status" value="1"/>
</dbReference>
<feature type="region of interest" description="Disordered" evidence="1">
    <location>
        <begin position="1"/>
        <end position="25"/>
    </location>
</feature>
<dbReference type="PANTHER" id="PTHR18895">
    <property type="entry name" value="HEMK METHYLTRANSFERASE"/>
    <property type="match status" value="1"/>
</dbReference>
<evidence type="ECO:0000256" key="1">
    <source>
        <dbReference type="SAM" id="MobiDB-lite"/>
    </source>
</evidence>
<gene>
    <name evidence="3" type="ORF">HMPREF9624_01281</name>
</gene>
<dbReference type="PROSITE" id="PS00092">
    <property type="entry name" value="N6_MTASE"/>
    <property type="match status" value="1"/>
</dbReference>
<dbReference type="HOGENOM" id="CLU_018398_3_1_9"/>
<dbReference type="Gene3D" id="3.40.50.150">
    <property type="entry name" value="Vaccinia Virus protein VP39"/>
    <property type="match status" value="1"/>
</dbReference>
<dbReference type="PANTHER" id="PTHR18895:SF74">
    <property type="entry name" value="MTRF1L RELEASE FACTOR GLUTAMINE METHYLTRANSFERASE"/>
    <property type="match status" value="1"/>
</dbReference>
<dbReference type="GO" id="GO:0003676">
    <property type="term" value="F:nucleic acid binding"/>
    <property type="evidence" value="ECO:0007669"/>
    <property type="project" value="InterPro"/>
</dbReference>
<organism evidence="3 4">
    <name type="scientific">Oribacterium asaccharolyticum ACB7</name>
    <dbReference type="NCBI Taxonomy" id="796944"/>
    <lineage>
        <taxon>Bacteria</taxon>
        <taxon>Bacillati</taxon>
        <taxon>Bacillota</taxon>
        <taxon>Clostridia</taxon>
        <taxon>Lachnospirales</taxon>
        <taxon>Lachnospiraceae</taxon>
        <taxon>Oribacterium</taxon>
    </lineage>
</organism>
<protein>
    <recommendedName>
        <fullName evidence="2">Methyltransferase small domain-containing protein</fullName>
    </recommendedName>
</protein>
<proteinExistence type="predicted"/>
<keyword evidence="4" id="KW-1185">Reference proteome</keyword>
<name>G9WWJ7_9FIRM</name>
<dbReference type="EMBL" id="AFZD01000020">
    <property type="protein sequence ID" value="EHL09866.1"/>
    <property type="molecule type" value="Genomic_DNA"/>
</dbReference>
<dbReference type="Gene3D" id="1.10.8.10">
    <property type="entry name" value="DNA helicase RuvA subunit, C-terminal domain"/>
    <property type="match status" value="1"/>
</dbReference>
<feature type="domain" description="Methyltransferase small" evidence="2">
    <location>
        <begin position="203"/>
        <end position="250"/>
    </location>
</feature>
<dbReference type="AlphaFoldDB" id="G9WWJ7"/>
<dbReference type="InterPro" id="IPR050320">
    <property type="entry name" value="N5-glutamine_MTase"/>
</dbReference>
<evidence type="ECO:0000313" key="4">
    <source>
        <dbReference type="Proteomes" id="UP000003527"/>
    </source>
</evidence>
<dbReference type="SUPFAM" id="SSF53335">
    <property type="entry name" value="S-adenosyl-L-methionine-dependent methyltransferases"/>
    <property type="match status" value="1"/>
</dbReference>
<dbReference type="PATRIC" id="fig|796944.3.peg.2025"/>
<accession>G9WWJ7</accession>
<dbReference type="CDD" id="cd02440">
    <property type="entry name" value="AdoMet_MTases"/>
    <property type="match status" value="1"/>
</dbReference>
<reference evidence="3 4" key="1">
    <citation type="submission" date="2011-08" db="EMBL/GenBank/DDBJ databases">
        <title>The Genome Sequence of Oribacterium sp. ACB7.</title>
        <authorList>
            <consortium name="The Broad Institute Genome Sequencing Platform"/>
            <person name="Earl A."/>
            <person name="Ward D."/>
            <person name="Feldgarden M."/>
            <person name="Gevers D."/>
            <person name="Sizova M."/>
            <person name="Hazen A."/>
            <person name="Epstein S."/>
            <person name="Young S.K."/>
            <person name="Zeng Q."/>
            <person name="Gargeya S."/>
            <person name="Fitzgerald M."/>
            <person name="Haas B."/>
            <person name="Abouelleil A."/>
            <person name="Alvarado L."/>
            <person name="Arachchi H.M."/>
            <person name="Berlin A."/>
            <person name="Brown A."/>
            <person name="Chapman S.B."/>
            <person name="Chen Z."/>
            <person name="Dunbar C."/>
            <person name="Freedman E."/>
            <person name="Gearin G."/>
            <person name="Gellesch M."/>
            <person name="Goldberg J."/>
            <person name="Griggs A."/>
            <person name="Gujja S."/>
            <person name="Heiman D."/>
            <person name="Howarth C."/>
            <person name="Larson L."/>
            <person name="Lui A."/>
            <person name="MacDonald P.J.P."/>
            <person name="Montmayeur A."/>
            <person name="Murphy C."/>
            <person name="Neiman D."/>
            <person name="Pearson M."/>
            <person name="Priest M."/>
            <person name="Roberts A."/>
            <person name="Saif S."/>
            <person name="Shea T."/>
            <person name="Shenoy N."/>
            <person name="Sisk P."/>
            <person name="Stolte C."/>
            <person name="Sykes S."/>
            <person name="Wortman J."/>
            <person name="Nusbaum C."/>
            <person name="Birren B."/>
        </authorList>
    </citation>
    <scope>NUCLEOTIDE SEQUENCE [LARGE SCALE GENOMIC DNA]</scope>
    <source>
        <strain evidence="3 4">ACB7</strain>
    </source>
</reference>
<dbReference type="GO" id="GO:0008757">
    <property type="term" value="F:S-adenosylmethionine-dependent methyltransferase activity"/>
    <property type="evidence" value="ECO:0007669"/>
    <property type="project" value="UniProtKB-ARBA"/>
</dbReference>
<dbReference type="InterPro" id="IPR029063">
    <property type="entry name" value="SAM-dependent_MTases_sf"/>
</dbReference>
<dbReference type="Proteomes" id="UP000003527">
    <property type="component" value="Unassembled WGS sequence"/>
</dbReference>